<organism evidence="2 3">
    <name type="scientific">Drechmeria coniospora</name>
    <name type="common">Nematophagous fungus</name>
    <name type="synonym">Meria coniospora</name>
    <dbReference type="NCBI Taxonomy" id="98403"/>
    <lineage>
        <taxon>Eukaryota</taxon>
        <taxon>Fungi</taxon>
        <taxon>Dikarya</taxon>
        <taxon>Ascomycota</taxon>
        <taxon>Pezizomycotina</taxon>
        <taxon>Sordariomycetes</taxon>
        <taxon>Hypocreomycetidae</taxon>
        <taxon>Hypocreales</taxon>
        <taxon>Ophiocordycipitaceae</taxon>
        <taxon>Drechmeria</taxon>
    </lineage>
</organism>
<reference evidence="2 3" key="1">
    <citation type="journal article" date="2016" name="Sci. Rep.">
        <title>Insights into Adaptations to a Near-Obligate Nematode Endoparasitic Lifestyle from the Finished Genome of Drechmeria coniospora.</title>
        <authorList>
            <person name="Zhang L."/>
            <person name="Zhou Z."/>
            <person name="Guo Q."/>
            <person name="Fokkens L."/>
            <person name="Miskei M."/>
            <person name="Pocsi I."/>
            <person name="Zhang W."/>
            <person name="Chen M."/>
            <person name="Wang L."/>
            <person name="Sun Y."/>
            <person name="Donzelli B.G."/>
            <person name="Gibson D.M."/>
            <person name="Nelson D.R."/>
            <person name="Luo J.G."/>
            <person name="Rep M."/>
            <person name="Liu H."/>
            <person name="Yang S."/>
            <person name="Wang J."/>
            <person name="Krasnoff S.B."/>
            <person name="Xu Y."/>
            <person name="Molnar I."/>
            <person name="Lin M."/>
        </authorList>
    </citation>
    <scope>NUCLEOTIDE SEQUENCE [LARGE SCALE GENOMIC DNA]</scope>
    <source>
        <strain evidence="2 3">ARSEF 6962</strain>
    </source>
</reference>
<gene>
    <name evidence="2" type="ORF">DCS_05088</name>
</gene>
<keyword evidence="3" id="KW-1185">Reference proteome</keyword>
<accession>A0A151GLT8</accession>
<dbReference type="GeneID" id="63717731"/>
<evidence type="ECO:0000256" key="1">
    <source>
        <dbReference type="SAM" id="MobiDB-lite"/>
    </source>
</evidence>
<evidence type="ECO:0000313" key="2">
    <source>
        <dbReference type="EMBL" id="KYK58075.1"/>
    </source>
</evidence>
<dbReference type="EMBL" id="LAYC01000002">
    <property type="protein sequence ID" value="KYK58075.1"/>
    <property type="molecule type" value="Genomic_DNA"/>
</dbReference>
<dbReference type="AlphaFoldDB" id="A0A151GLT8"/>
<sequence>MQTFLIPSQNRTAAPLSPTASSSIPPFAPDSFIMKLANALLSATLASASAISGTGPTDNFDVQLTDRFYKPVDDFFGDVIAHKNDLLSEGVHRWIDALHNQVKPFIETTSETELEFLPHLAKLNSKFPALVDQVQVVVSRSKPWVQDQRRCSDARTAVGDLRSELTFFADFLYQSLKKGNWKADQSADTASKKDEVDVILARLTQEFKEGSCVNRVARG</sequence>
<dbReference type="RefSeq" id="XP_040657427.1">
    <property type="nucleotide sequence ID" value="XM_040802394.1"/>
</dbReference>
<name>A0A151GLT8_DRECN</name>
<protein>
    <submittedName>
        <fullName evidence="2">Uncharacterized protein</fullName>
    </submittedName>
</protein>
<dbReference type="InParanoid" id="A0A151GLT8"/>
<evidence type="ECO:0000313" key="3">
    <source>
        <dbReference type="Proteomes" id="UP000076580"/>
    </source>
</evidence>
<feature type="region of interest" description="Disordered" evidence="1">
    <location>
        <begin position="1"/>
        <end position="21"/>
    </location>
</feature>
<proteinExistence type="predicted"/>
<feature type="compositionally biased region" description="Polar residues" evidence="1">
    <location>
        <begin position="1"/>
        <end position="12"/>
    </location>
</feature>
<dbReference type="Proteomes" id="UP000076580">
    <property type="component" value="Chromosome 02"/>
</dbReference>
<comment type="caution">
    <text evidence="2">The sequence shown here is derived from an EMBL/GenBank/DDBJ whole genome shotgun (WGS) entry which is preliminary data.</text>
</comment>